<feature type="non-terminal residue" evidence="4">
    <location>
        <position position="816"/>
    </location>
</feature>
<reference evidence="4 5" key="1">
    <citation type="submission" date="2024-09" db="EMBL/GenBank/DDBJ databases">
        <authorList>
            <person name="Sun Q."/>
            <person name="Mori K."/>
        </authorList>
    </citation>
    <scope>NUCLEOTIDE SEQUENCE [LARGE SCALE GENOMIC DNA]</scope>
    <source>
        <strain evidence="4 5">TBRC 0563</strain>
    </source>
</reference>
<feature type="domain" description="Condensation" evidence="3">
    <location>
        <begin position="29"/>
        <end position="485"/>
    </location>
</feature>
<gene>
    <name evidence="4" type="ORF">ACFFNX_47615</name>
</gene>
<dbReference type="InterPro" id="IPR023213">
    <property type="entry name" value="CAT-like_dom_sf"/>
</dbReference>
<dbReference type="CDD" id="cd19531">
    <property type="entry name" value="LCL_NRPS-like"/>
    <property type="match status" value="1"/>
</dbReference>
<evidence type="ECO:0000259" key="2">
    <source>
        <dbReference type="Pfam" id="PF00501"/>
    </source>
</evidence>
<sequence>TSIRELAGGLTPVAAGDEPSAEAAGTATESRLSEGQAALWFLHRLAPGSAAYNVPCAVRIRSPLDPDALRRAMDLIVDRHPVLRTAVRLREDGPVAVTVEPDGTLGPVDARETDDEALLERVEEEIRRPFDLGSGPLIRARLFTRAADDAVLVVVVHHLVIDLWSLVVVVRELAEAYSAFAAGHEPDAWEESVGYRHFVRWQERFLRTPAAGEALEYFRREIGGAPAALELPLDAPRPPVQGFRGRLHRFEVDAEVAGRLREFASEAGATLYTVLLAAWATVLTRHAGQDEVLVGMPSAGRPSAAYESVVGYFVNLLPVRVAPAGSPSFAALVDAVRAAVLGALEHQHLPFSRIVEALCPERDPSRPPLVQTSLVLERPHLRQGPFTDLGELVLGNREGVRVQLGDLAVEPFPVDARSAQFDVSLLVVEAGGGLSCAIEYDADLFEPATAGLLAGHFAALLRSALDRPGMEPNRLDLLDEPERELIDGWSRGQDVAGPVPASVVDAFEAQADRTPDAVAVVDGDESLTYAGLDRTANRLAQRLRAAGVTPGAVVGLEADRSARGITAMMAVLKAGAAYLPLDPAYPVSLLRGALAAAEVAVLVAGAELGRALTEDGRGPVRFDVADPTTGEESGERPDVPLSAHDPAYVILTSGSTGRPKCVAVQHGALSAFLGGIADLYRLGPGDRLLQFASWAFDASVEEIFGGLTSGATLVLRNEEMLRSAHGFFERCAAAGITVLDLPTAFWHELALSVGDATPPPGLRLVVIGGEAVQADCLAAWHRSPFAAVRLLNTYGPAETTVCVTTCELTPRDAVRA</sequence>
<dbReference type="Gene3D" id="3.30.559.10">
    <property type="entry name" value="Chloramphenicol acetyltransferase-like domain"/>
    <property type="match status" value="1"/>
</dbReference>
<dbReference type="EMBL" id="JBHLZP010000829">
    <property type="protein sequence ID" value="MFB9839841.1"/>
    <property type="molecule type" value="Genomic_DNA"/>
</dbReference>
<dbReference type="PANTHER" id="PTHR45527:SF1">
    <property type="entry name" value="FATTY ACID SYNTHASE"/>
    <property type="match status" value="1"/>
</dbReference>
<evidence type="ECO:0000313" key="4">
    <source>
        <dbReference type="EMBL" id="MFB9839841.1"/>
    </source>
</evidence>
<dbReference type="PANTHER" id="PTHR45527">
    <property type="entry name" value="NONRIBOSOMAL PEPTIDE SYNTHETASE"/>
    <property type="match status" value="1"/>
</dbReference>
<dbReference type="SUPFAM" id="SSF56801">
    <property type="entry name" value="Acetyl-CoA synthetase-like"/>
    <property type="match status" value="1"/>
</dbReference>
<comment type="caution">
    <text evidence="4">The sequence shown here is derived from an EMBL/GenBank/DDBJ whole genome shotgun (WGS) entry which is preliminary data.</text>
</comment>
<dbReference type="RefSeq" id="WP_378213033.1">
    <property type="nucleotide sequence ID" value="NZ_JBHLZP010000829.1"/>
</dbReference>
<dbReference type="InterPro" id="IPR001242">
    <property type="entry name" value="Condensation_dom"/>
</dbReference>
<dbReference type="PROSITE" id="PS00455">
    <property type="entry name" value="AMP_BINDING"/>
    <property type="match status" value="1"/>
</dbReference>
<dbReference type="Gene3D" id="3.30.559.30">
    <property type="entry name" value="Nonribosomal peptide synthetase, condensation domain"/>
    <property type="match status" value="1"/>
</dbReference>
<evidence type="ECO:0000259" key="3">
    <source>
        <dbReference type="Pfam" id="PF00668"/>
    </source>
</evidence>
<feature type="domain" description="AMP-dependent synthetase/ligase" evidence="2">
    <location>
        <begin position="507"/>
        <end position="810"/>
    </location>
</feature>
<accession>A0ABV5YXS8</accession>
<dbReference type="Pfam" id="PF00501">
    <property type="entry name" value="AMP-binding"/>
    <property type="match status" value="1"/>
</dbReference>
<feature type="region of interest" description="Disordered" evidence="1">
    <location>
        <begin position="1"/>
        <end position="29"/>
    </location>
</feature>
<keyword evidence="5" id="KW-1185">Reference proteome</keyword>
<proteinExistence type="predicted"/>
<dbReference type="InterPro" id="IPR000873">
    <property type="entry name" value="AMP-dep_synth/lig_dom"/>
</dbReference>
<evidence type="ECO:0000256" key="1">
    <source>
        <dbReference type="SAM" id="MobiDB-lite"/>
    </source>
</evidence>
<name>A0ABV5YXS8_9ACTN</name>
<evidence type="ECO:0000313" key="5">
    <source>
        <dbReference type="Proteomes" id="UP001589627"/>
    </source>
</evidence>
<organism evidence="4 5">
    <name type="scientific">Actinoallomurus acaciae</name>
    <dbReference type="NCBI Taxonomy" id="502577"/>
    <lineage>
        <taxon>Bacteria</taxon>
        <taxon>Bacillati</taxon>
        <taxon>Actinomycetota</taxon>
        <taxon>Actinomycetes</taxon>
        <taxon>Streptosporangiales</taxon>
        <taxon>Thermomonosporaceae</taxon>
        <taxon>Actinoallomurus</taxon>
    </lineage>
</organism>
<protein>
    <submittedName>
        <fullName evidence="4">Condensation domain-containing protein</fullName>
    </submittedName>
</protein>
<feature type="non-terminal residue" evidence="4">
    <location>
        <position position="1"/>
    </location>
</feature>
<dbReference type="SUPFAM" id="SSF52777">
    <property type="entry name" value="CoA-dependent acyltransferases"/>
    <property type="match status" value="2"/>
</dbReference>
<dbReference type="Pfam" id="PF00668">
    <property type="entry name" value="Condensation"/>
    <property type="match status" value="1"/>
</dbReference>
<dbReference type="Proteomes" id="UP001589627">
    <property type="component" value="Unassembled WGS sequence"/>
</dbReference>
<dbReference type="Gene3D" id="3.40.50.980">
    <property type="match status" value="2"/>
</dbReference>
<dbReference type="InterPro" id="IPR020845">
    <property type="entry name" value="AMP-binding_CS"/>
</dbReference>